<reference evidence="3" key="1">
    <citation type="submission" date="2022-07" db="EMBL/GenBank/DDBJ databases">
        <title>Taxonomy of Novel Oxalotrophic and Methylotrophic Bacteria.</title>
        <authorList>
            <person name="Sahin N."/>
            <person name="Tani A."/>
        </authorList>
    </citation>
    <scope>NUCLEOTIDE SEQUENCE</scope>
    <source>
        <strain evidence="3">Y10</strain>
    </source>
</reference>
<proteinExistence type="predicted"/>
<sequence>MLEEKDDNLLNADGQEPIRNEESTNESTEKTPETKEEETQETTLDSSSDDEVHKEIDDSNAEDAEDEDNHQRHSIPMPDYHAMNMASLVSELDTLLKNHKVQAIKEHVDHIKSEFDQKYSQLLEEKKDDFISKGGNEIDFSYHVPEKATFNTLYNEYRDRRNSYYKNIELTLKGNLEKRLAIIEELKGLINVEENINTTYKHFKDLQDQWRNAGPIPRANYTDVWRNYHFHTEMFYDFLDLNRDLRDLDFKHNLEEKLKLIEKAEELAQEQDINKAFRELQILHKVWKEDIGPVEREQREEIWERFSNATKTIHDRRQDYYKNIEKAYEKNLERKQEIISSIESLAQTKVTSHNQWQKLIKEIEQLREDFFSAGKVPAKVNEDTWAAFKDAVRTFNRNKNAFYKNLKKEQQDNLNKKLELVAIAEANKDNDDFEATTPLMKKIQEDWKHIGHVPRKHSDKVWKDFKAACNHYFNKLHSERNAAQKVEFEALDKKKAFLDDLKDYQLSGDNEKDLADIKKYISDWKAIGKVPFNKRNIESKFNKIIDALFKKLDMDKQQAELIKYGNRLDHLANEENSERQLQSEHIFIRRKIDEVKAEIRQLENNMQFFTNVDESNPLVREVIKNIDKHKESLELWKEKLKRINSLAEDDDSEEE</sequence>
<evidence type="ECO:0000256" key="2">
    <source>
        <dbReference type="SAM" id="MobiDB-lite"/>
    </source>
</evidence>
<evidence type="ECO:0000313" key="4">
    <source>
        <dbReference type="Proteomes" id="UP001143543"/>
    </source>
</evidence>
<dbReference type="Proteomes" id="UP001143543">
    <property type="component" value="Unassembled WGS sequence"/>
</dbReference>
<comment type="caution">
    <text evidence="3">The sequence shown here is derived from an EMBL/GenBank/DDBJ whole genome shotgun (WGS) entry which is preliminary data.</text>
</comment>
<keyword evidence="4" id="KW-1185">Reference proteome</keyword>
<dbReference type="InterPro" id="IPR007139">
    <property type="entry name" value="DUF349"/>
</dbReference>
<evidence type="ECO:0000313" key="3">
    <source>
        <dbReference type="EMBL" id="GLB49906.1"/>
    </source>
</evidence>
<feature type="region of interest" description="Disordered" evidence="2">
    <location>
        <begin position="1"/>
        <end position="77"/>
    </location>
</feature>
<organism evidence="3 4">
    <name type="scientific">Neptunitalea lumnitzerae</name>
    <dbReference type="NCBI Taxonomy" id="2965509"/>
    <lineage>
        <taxon>Bacteria</taxon>
        <taxon>Pseudomonadati</taxon>
        <taxon>Bacteroidota</taxon>
        <taxon>Flavobacteriia</taxon>
        <taxon>Flavobacteriales</taxon>
        <taxon>Flavobacteriaceae</taxon>
        <taxon>Neptunitalea</taxon>
    </lineage>
</organism>
<protein>
    <recommendedName>
        <fullName evidence="5">DUF349 domain-containing protein</fullName>
    </recommendedName>
</protein>
<feature type="compositionally biased region" description="Acidic residues" evidence="2">
    <location>
        <begin position="58"/>
        <end position="68"/>
    </location>
</feature>
<feature type="coiled-coil region" evidence="1">
    <location>
        <begin position="554"/>
        <end position="646"/>
    </location>
</feature>
<accession>A0ABQ5MKG8</accession>
<gene>
    <name evidence="3" type="ORF">Y10_22740</name>
</gene>
<name>A0ABQ5MKG8_9FLAO</name>
<dbReference type="RefSeq" id="WP_281765525.1">
    <property type="nucleotide sequence ID" value="NZ_BRVO01000002.1"/>
</dbReference>
<feature type="compositionally biased region" description="Basic and acidic residues" evidence="2">
    <location>
        <begin position="16"/>
        <end position="34"/>
    </location>
</feature>
<dbReference type="Pfam" id="PF03993">
    <property type="entry name" value="DUF349"/>
    <property type="match status" value="5"/>
</dbReference>
<keyword evidence="1" id="KW-0175">Coiled coil</keyword>
<evidence type="ECO:0000256" key="1">
    <source>
        <dbReference type="SAM" id="Coils"/>
    </source>
</evidence>
<dbReference type="EMBL" id="BRVO01000002">
    <property type="protein sequence ID" value="GLB49906.1"/>
    <property type="molecule type" value="Genomic_DNA"/>
</dbReference>
<evidence type="ECO:0008006" key="5">
    <source>
        <dbReference type="Google" id="ProtNLM"/>
    </source>
</evidence>